<evidence type="ECO:0000313" key="3">
    <source>
        <dbReference type="EMBL" id="SFU77159.1"/>
    </source>
</evidence>
<feature type="compositionally biased region" description="Polar residues" evidence="2">
    <location>
        <begin position="99"/>
        <end position="120"/>
    </location>
</feature>
<organism evidence="3 4">
    <name type="scientific">Pustulibacterium marinum</name>
    <dbReference type="NCBI Taxonomy" id="1224947"/>
    <lineage>
        <taxon>Bacteria</taxon>
        <taxon>Pseudomonadati</taxon>
        <taxon>Bacteroidota</taxon>
        <taxon>Flavobacteriia</taxon>
        <taxon>Flavobacteriales</taxon>
        <taxon>Flavobacteriaceae</taxon>
        <taxon>Pustulibacterium</taxon>
    </lineage>
</organism>
<dbReference type="OrthoDB" id="1365975at2"/>
<feature type="coiled-coil region" evidence="1">
    <location>
        <begin position="138"/>
        <end position="172"/>
    </location>
</feature>
<accession>A0A1I7IW80</accession>
<sequence>MSQLEEHIQLLKEDKYHAVTIFDLESHKYVGTNVTGDMAVKKAGSVENYIKSLIDKGIANVEIFPRRKNGSVFKKSTKFQPFKVKFNSNGEAQEPTPEPMTNPTQSQAPTNPAQPAQNLGLQGMPGLGFAEITKLGNYDDLKAEKERLQRENERLQKENRDQDRQIMRYELGIEGKPGGLEAILTKIADSPELIEAFSGLIPKGSSVPALNGVQLSDVKQKFVQSLANYQDQTIQFLNIILSGFGQEAYETEMVELLKKHNLIKQ</sequence>
<evidence type="ECO:0000256" key="1">
    <source>
        <dbReference type="SAM" id="Coils"/>
    </source>
</evidence>
<dbReference type="RefSeq" id="WP_093026565.1">
    <property type="nucleotide sequence ID" value="NZ_FPBK01000023.1"/>
</dbReference>
<name>A0A1I7IW80_9FLAO</name>
<dbReference type="AlphaFoldDB" id="A0A1I7IW80"/>
<keyword evidence="1" id="KW-0175">Coiled coil</keyword>
<evidence type="ECO:0000313" key="4">
    <source>
        <dbReference type="Proteomes" id="UP000199138"/>
    </source>
</evidence>
<feature type="region of interest" description="Disordered" evidence="2">
    <location>
        <begin position="84"/>
        <end position="120"/>
    </location>
</feature>
<protein>
    <submittedName>
        <fullName evidence="3">Uncharacterized protein</fullName>
    </submittedName>
</protein>
<gene>
    <name evidence="3" type="ORF">SAMN05216480_12324</name>
</gene>
<proteinExistence type="predicted"/>
<evidence type="ECO:0000256" key="2">
    <source>
        <dbReference type="SAM" id="MobiDB-lite"/>
    </source>
</evidence>
<dbReference type="Proteomes" id="UP000199138">
    <property type="component" value="Unassembled WGS sequence"/>
</dbReference>
<keyword evidence="4" id="KW-1185">Reference proteome</keyword>
<dbReference type="EMBL" id="FPBK01000023">
    <property type="protein sequence ID" value="SFU77159.1"/>
    <property type="molecule type" value="Genomic_DNA"/>
</dbReference>
<dbReference type="STRING" id="1224947.SAMN05216480_12324"/>
<reference evidence="3 4" key="1">
    <citation type="submission" date="2016-10" db="EMBL/GenBank/DDBJ databases">
        <authorList>
            <person name="de Groot N.N."/>
        </authorList>
    </citation>
    <scope>NUCLEOTIDE SEQUENCE [LARGE SCALE GENOMIC DNA]</scope>
    <source>
        <strain evidence="3 4">CGMCC 1.12333</strain>
    </source>
</reference>